<evidence type="ECO:0000256" key="20">
    <source>
        <dbReference type="SAM" id="MobiDB-lite"/>
    </source>
</evidence>
<organism evidence="22 23">
    <name type="scientific">Myriangium duriaei CBS 260.36</name>
    <dbReference type="NCBI Taxonomy" id="1168546"/>
    <lineage>
        <taxon>Eukaryota</taxon>
        <taxon>Fungi</taxon>
        <taxon>Dikarya</taxon>
        <taxon>Ascomycota</taxon>
        <taxon>Pezizomycotina</taxon>
        <taxon>Dothideomycetes</taxon>
        <taxon>Dothideomycetidae</taxon>
        <taxon>Myriangiales</taxon>
        <taxon>Myriangiaceae</taxon>
        <taxon>Myriangium</taxon>
    </lineage>
</organism>
<dbReference type="InterPro" id="IPR016194">
    <property type="entry name" value="SPOC-like_C_dom_sf"/>
</dbReference>
<evidence type="ECO:0000256" key="15">
    <source>
        <dbReference type="ARBA" id="ARBA00023204"/>
    </source>
</evidence>
<keyword evidence="15 19" id="KW-0234">DNA repair</keyword>
<keyword evidence="6" id="KW-0158">Chromosome</keyword>
<dbReference type="OrthoDB" id="30826at2759"/>
<accession>A0A9P4JD03</accession>
<evidence type="ECO:0000256" key="19">
    <source>
        <dbReference type="PIRNR" id="PIRNR016570"/>
    </source>
</evidence>
<dbReference type="EC" id="3.6.4.12" evidence="4 19"/>
<evidence type="ECO:0000256" key="7">
    <source>
        <dbReference type="ARBA" id="ARBA00022741"/>
    </source>
</evidence>
<dbReference type="GO" id="GO:0003678">
    <property type="term" value="F:DNA helicase activity"/>
    <property type="evidence" value="ECO:0007669"/>
    <property type="project" value="UniProtKB-EC"/>
</dbReference>
<dbReference type="SUPFAM" id="SSF100939">
    <property type="entry name" value="SPOC domain-like"/>
    <property type="match status" value="1"/>
</dbReference>
<keyword evidence="13 19" id="KW-0238">DNA-binding</keyword>
<dbReference type="SMART" id="SM00559">
    <property type="entry name" value="Ku78"/>
    <property type="match status" value="1"/>
</dbReference>
<keyword evidence="10 19" id="KW-0347">Helicase</keyword>
<dbReference type="PANTHER" id="PTHR12604">
    <property type="entry name" value="KU AUTOANTIGEN DNA HELICASE"/>
    <property type="match status" value="1"/>
</dbReference>
<dbReference type="GO" id="GO:0006310">
    <property type="term" value="P:DNA recombination"/>
    <property type="evidence" value="ECO:0007669"/>
    <property type="project" value="UniProtKB-KW"/>
</dbReference>
<keyword evidence="11 19" id="KW-0067">ATP-binding</keyword>
<feature type="region of interest" description="Disordered" evidence="20">
    <location>
        <begin position="547"/>
        <end position="573"/>
    </location>
</feature>
<evidence type="ECO:0000256" key="12">
    <source>
        <dbReference type="ARBA" id="ARBA00022895"/>
    </source>
</evidence>
<evidence type="ECO:0000256" key="10">
    <source>
        <dbReference type="ARBA" id="ARBA00022806"/>
    </source>
</evidence>
<dbReference type="Pfam" id="PF08785">
    <property type="entry name" value="Ku_PK_bind"/>
    <property type="match status" value="1"/>
</dbReference>
<dbReference type="InterPro" id="IPR024193">
    <property type="entry name" value="Ku80"/>
</dbReference>
<dbReference type="FunFam" id="2.40.290.10:FF:000008">
    <property type="entry name" value="ATP-dependent DNA helicase II subunit 2"/>
    <property type="match status" value="1"/>
</dbReference>
<evidence type="ECO:0000256" key="4">
    <source>
        <dbReference type="ARBA" id="ARBA00012551"/>
    </source>
</evidence>
<dbReference type="Gene3D" id="1.10.1600.10">
    <property type="match status" value="1"/>
</dbReference>
<proteinExistence type="inferred from homology"/>
<dbReference type="GO" id="GO:0000781">
    <property type="term" value="C:chromosome, telomeric region"/>
    <property type="evidence" value="ECO:0007669"/>
    <property type="project" value="UniProtKB-SubCell"/>
</dbReference>
<dbReference type="EMBL" id="ML996081">
    <property type="protein sequence ID" value="KAF2156753.1"/>
    <property type="molecule type" value="Genomic_DNA"/>
</dbReference>
<dbReference type="Gene3D" id="3.40.50.410">
    <property type="entry name" value="von Willebrand factor, type A domain"/>
    <property type="match status" value="1"/>
</dbReference>
<dbReference type="FunFam" id="1.10.1600.10:FF:000002">
    <property type="entry name" value="X-ray repair cross-complementing protein 5"/>
    <property type="match status" value="1"/>
</dbReference>
<evidence type="ECO:0000256" key="16">
    <source>
        <dbReference type="ARBA" id="ARBA00023242"/>
    </source>
</evidence>
<dbReference type="Gene3D" id="1.25.40.240">
    <property type="entry name" value="Ku, C-terminal domain"/>
    <property type="match status" value="1"/>
</dbReference>
<comment type="subcellular location">
    <subcellularLocation>
        <location evidence="2">Chromosome</location>
        <location evidence="2">Telomere</location>
    </subcellularLocation>
    <subcellularLocation>
        <location evidence="1 19">Nucleus</location>
    </subcellularLocation>
</comment>
<evidence type="ECO:0000256" key="9">
    <source>
        <dbReference type="ARBA" id="ARBA00022801"/>
    </source>
</evidence>
<dbReference type="InterPro" id="IPR002035">
    <property type="entry name" value="VWF_A"/>
</dbReference>
<dbReference type="InterPro" id="IPR005161">
    <property type="entry name" value="Ku_N"/>
</dbReference>
<feature type="domain" description="VWFA" evidence="21">
    <location>
        <begin position="5"/>
        <end position="163"/>
    </location>
</feature>
<sequence length="718" mass="79355">MSKEATIYIVDVGASMSQKNNGRDVTDLDWALKYVWERITSTVATDRKTAHIGVIGLKTDDTDNDMEEEAYQNISIFHRPKQMLMPDIRTLQDQLRPSSTDSGDVMSALILAVQMIDTHCRKLQYIRRIILITNAVTPMDASDAEDIAAKIRADNMELVILGVDFDDPDYGFKEEDKSDVKLENEVALKTLAEDCGGAFGTLAQAVDELEVPRVKSVKPIPSYKGYLTLGDPENYDSAMAIDVERYPKVMVAKAPSASSFVIRNDMAPEESQAAEEEPHQGDMAAVKRGRTYQVPDESAPGGKKEVDGDDLAKGYAYGSTAVYISESDRNVTTFETKPGLDIIGFVAKEQYAPYMDMSRANLIVAQRTNNKAALALSSFIHALYELNSYAVARFVPKPDKAPVILLLSPSISPDLECLYDIELPFAEDMRQYRFPPLDRILTVSGKTITQHRNLPSSDLQDAMSAYVDAMDLFTANPEGEEYASIEETFSPMLHRVNQVIRHRAVHGEGPIPPIPSSLTRFSHPPESLTSAAQSQISTLISAADIKRVPPKTLSRRGRSQKEAPKPLSGLDVGALLASSPHSKDLPSRPKGIDPRNAVPEFKQRLETAEDIPAVHAAVAQMGQVVRETVTGSTGDAQYAKAVEYIRVMREQMVELEEAKPWNEFITEFKAALFKGELGGDRGELWFDLRTEKLGLITDKECQEGAGEEDAKVFLSARR</sequence>
<dbReference type="GO" id="GO:0003690">
    <property type="term" value="F:double-stranded DNA binding"/>
    <property type="evidence" value="ECO:0007669"/>
    <property type="project" value="TreeGrafter"/>
</dbReference>
<comment type="caution">
    <text evidence="22">The sequence shown here is derived from an EMBL/GenBank/DDBJ whole genome shotgun (WGS) entry which is preliminary data.</text>
</comment>
<evidence type="ECO:0000256" key="1">
    <source>
        <dbReference type="ARBA" id="ARBA00004123"/>
    </source>
</evidence>
<keyword evidence="9 19" id="KW-0378">Hydrolase</keyword>
<evidence type="ECO:0000313" key="23">
    <source>
        <dbReference type="Proteomes" id="UP000799439"/>
    </source>
</evidence>
<dbReference type="Pfam" id="PF02735">
    <property type="entry name" value="Ku"/>
    <property type="match status" value="1"/>
</dbReference>
<evidence type="ECO:0000256" key="14">
    <source>
        <dbReference type="ARBA" id="ARBA00023172"/>
    </source>
</evidence>
<dbReference type="PIRSF" id="PIRSF016570">
    <property type="entry name" value="Ku80"/>
    <property type="match status" value="1"/>
</dbReference>
<dbReference type="GO" id="GO:0003684">
    <property type="term" value="F:damaged DNA binding"/>
    <property type="evidence" value="ECO:0007669"/>
    <property type="project" value="InterPro"/>
</dbReference>
<feature type="region of interest" description="Disordered" evidence="20">
    <location>
        <begin position="506"/>
        <end position="534"/>
    </location>
</feature>
<comment type="catalytic activity">
    <reaction evidence="18 19">
        <text>ATP + H2O = ADP + phosphate + H(+)</text>
        <dbReference type="Rhea" id="RHEA:13065"/>
        <dbReference type="ChEBI" id="CHEBI:15377"/>
        <dbReference type="ChEBI" id="CHEBI:15378"/>
        <dbReference type="ChEBI" id="CHEBI:30616"/>
        <dbReference type="ChEBI" id="CHEBI:43474"/>
        <dbReference type="ChEBI" id="CHEBI:456216"/>
        <dbReference type="EC" id="3.6.4.12"/>
    </reaction>
</comment>
<evidence type="ECO:0000256" key="3">
    <source>
        <dbReference type="ARBA" id="ARBA00007726"/>
    </source>
</evidence>
<evidence type="ECO:0000256" key="2">
    <source>
        <dbReference type="ARBA" id="ARBA00004574"/>
    </source>
</evidence>
<dbReference type="AlphaFoldDB" id="A0A9P4JD03"/>
<keyword evidence="7 19" id="KW-0547">Nucleotide-binding</keyword>
<dbReference type="InterPro" id="IPR036494">
    <property type="entry name" value="Ku_C_sf"/>
</dbReference>
<dbReference type="GO" id="GO:0043564">
    <property type="term" value="C:Ku70:Ku80 complex"/>
    <property type="evidence" value="ECO:0007669"/>
    <property type="project" value="InterPro"/>
</dbReference>
<keyword evidence="8 19" id="KW-0227">DNA damage</keyword>
<evidence type="ECO:0000256" key="8">
    <source>
        <dbReference type="ARBA" id="ARBA00022763"/>
    </source>
</evidence>
<dbReference type="GO" id="GO:0006303">
    <property type="term" value="P:double-strand break repair via nonhomologous end joining"/>
    <property type="evidence" value="ECO:0007669"/>
    <property type="project" value="InterPro"/>
</dbReference>
<keyword evidence="23" id="KW-1185">Reference proteome</keyword>
<evidence type="ECO:0000313" key="22">
    <source>
        <dbReference type="EMBL" id="KAF2156753.1"/>
    </source>
</evidence>
<evidence type="ECO:0000256" key="13">
    <source>
        <dbReference type="ARBA" id="ARBA00023125"/>
    </source>
</evidence>
<dbReference type="InterPro" id="IPR014893">
    <property type="entry name" value="Ku_PK_bind"/>
</dbReference>
<evidence type="ECO:0000256" key="18">
    <source>
        <dbReference type="ARBA" id="ARBA00047995"/>
    </source>
</evidence>
<comment type="similarity">
    <text evidence="3 19">Belongs to the ku80 family.</text>
</comment>
<comment type="function">
    <text evidence="17">Single-stranded DNA-dependent ATP-dependent helicase. Involved in non-homologous end joining (NHEJ) DNA double strand break repair. DNA-binding is sequence-independent but has a high affinity to nicks in double-stranded DNA and to the ends of duplex DNA. Binds to naturally occurring chromosomal ends, and therefore provides chromosomal end protection. Required also for telomere recombination to repair telomeric ends in the absence of telomerase. KU70, of the KU70/KU80 heterodimer, binds to the stem loop of TLC1, the RNA component of telomerase. Involved in telomere maintenance. Interacts with telomeric repeats and subtelomeric sequences thereby controlling telomere length and protecting against subtelomeric rearrangement. Maintains telomeric chromatin, which is involved in silencing the expression of genes located at the telomere. Required for mating-type switching.</text>
</comment>
<evidence type="ECO:0000256" key="11">
    <source>
        <dbReference type="ARBA" id="ARBA00022840"/>
    </source>
</evidence>
<evidence type="ECO:0000256" key="6">
    <source>
        <dbReference type="ARBA" id="ARBA00022454"/>
    </source>
</evidence>
<keyword evidence="12" id="KW-0779">Telomere</keyword>
<dbReference type="InterPro" id="IPR036465">
    <property type="entry name" value="vWFA_dom_sf"/>
</dbReference>
<dbReference type="GO" id="GO:0005524">
    <property type="term" value="F:ATP binding"/>
    <property type="evidence" value="ECO:0007669"/>
    <property type="project" value="UniProtKB-UniRule"/>
</dbReference>
<evidence type="ECO:0000256" key="17">
    <source>
        <dbReference type="ARBA" id="ARBA00024890"/>
    </source>
</evidence>
<dbReference type="Proteomes" id="UP000799439">
    <property type="component" value="Unassembled WGS sequence"/>
</dbReference>
<dbReference type="SUPFAM" id="SSF101420">
    <property type="entry name" value="C-terminal domain of Ku80"/>
    <property type="match status" value="1"/>
</dbReference>
<dbReference type="CDD" id="cd00873">
    <property type="entry name" value="KU80"/>
    <property type="match status" value="1"/>
</dbReference>
<dbReference type="Pfam" id="PF03731">
    <property type="entry name" value="Ku_N"/>
    <property type="match status" value="1"/>
</dbReference>
<dbReference type="FunFam" id="3.40.50.410:FF:000073">
    <property type="entry name" value="ATP-dependent DNA helicase II subunit 2"/>
    <property type="match status" value="1"/>
</dbReference>
<dbReference type="PROSITE" id="PS50234">
    <property type="entry name" value="VWFA"/>
    <property type="match status" value="1"/>
</dbReference>
<evidence type="ECO:0000259" key="21">
    <source>
        <dbReference type="PROSITE" id="PS50234"/>
    </source>
</evidence>
<dbReference type="SUPFAM" id="SSF53300">
    <property type="entry name" value="vWA-like"/>
    <property type="match status" value="1"/>
</dbReference>
<dbReference type="Gene3D" id="2.40.290.10">
    <property type="match status" value="1"/>
</dbReference>
<keyword evidence="14 19" id="KW-0233">DNA recombination</keyword>
<dbReference type="InterPro" id="IPR006164">
    <property type="entry name" value="DNA_bd_Ku70/Ku80"/>
</dbReference>
<evidence type="ECO:0000256" key="5">
    <source>
        <dbReference type="ARBA" id="ARBA00021792"/>
    </source>
</evidence>
<dbReference type="GO" id="GO:0042162">
    <property type="term" value="F:telomeric DNA binding"/>
    <property type="evidence" value="ECO:0007669"/>
    <property type="project" value="InterPro"/>
</dbReference>
<dbReference type="PANTHER" id="PTHR12604:SF4">
    <property type="entry name" value="X-RAY REPAIR CROSS-COMPLEMENTING PROTEIN 5"/>
    <property type="match status" value="1"/>
</dbReference>
<dbReference type="GO" id="GO:0016787">
    <property type="term" value="F:hydrolase activity"/>
    <property type="evidence" value="ECO:0007669"/>
    <property type="project" value="UniProtKB-KW"/>
</dbReference>
<reference evidence="22" key="1">
    <citation type="journal article" date="2020" name="Stud. Mycol.">
        <title>101 Dothideomycetes genomes: a test case for predicting lifestyles and emergence of pathogens.</title>
        <authorList>
            <person name="Haridas S."/>
            <person name="Albert R."/>
            <person name="Binder M."/>
            <person name="Bloem J."/>
            <person name="Labutti K."/>
            <person name="Salamov A."/>
            <person name="Andreopoulos B."/>
            <person name="Baker S."/>
            <person name="Barry K."/>
            <person name="Bills G."/>
            <person name="Bluhm B."/>
            <person name="Cannon C."/>
            <person name="Castanera R."/>
            <person name="Culley D."/>
            <person name="Daum C."/>
            <person name="Ezra D."/>
            <person name="Gonzalez J."/>
            <person name="Henrissat B."/>
            <person name="Kuo A."/>
            <person name="Liang C."/>
            <person name="Lipzen A."/>
            <person name="Lutzoni F."/>
            <person name="Magnuson J."/>
            <person name="Mondo S."/>
            <person name="Nolan M."/>
            <person name="Ohm R."/>
            <person name="Pangilinan J."/>
            <person name="Park H.-J."/>
            <person name="Ramirez L."/>
            <person name="Alfaro M."/>
            <person name="Sun H."/>
            <person name="Tritt A."/>
            <person name="Yoshinaga Y."/>
            <person name="Zwiers L.-H."/>
            <person name="Turgeon B."/>
            <person name="Goodwin S."/>
            <person name="Spatafora J."/>
            <person name="Crous P."/>
            <person name="Grigoriev I."/>
        </authorList>
    </citation>
    <scope>NUCLEOTIDE SEQUENCE</scope>
    <source>
        <strain evidence="22">CBS 260.36</strain>
    </source>
</reference>
<name>A0A9P4JD03_9PEZI</name>
<dbReference type="GO" id="GO:0000723">
    <property type="term" value="P:telomere maintenance"/>
    <property type="evidence" value="ECO:0007669"/>
    <property type="project" value="InterPro"/>
</dbReference>
<protein>
    <recommendedName>
        <fullName evidence="5 19">ATP-dependent DNA helicase II subunit 2</fullName>
        <ecNumber evidence="4 19">3.6.4.12</ecNumber>
    </recommendedName>
</protein>
<gene>
    <name evidence="22" type="ORF">K461DRAFT_263758</name>
</gene>
<keyword evidence="16 19" id="KW-0539">Nucleus</keyword>